<accession>A0ABW6AHX2</accession>
<sequence>MIALSLLEREFIRTHITDDVRALLLRTNPTGSIQARLDSKKLVAQIAARQKAREKLPIWYANDALLFPPALSVEQASSEQTARYKASLVSGDRLHDLTGGMGVDTWAFAQQVGQVVYIERDAELAQLAAHNLPLLGATNVAVRTGDGLAMINSMEEPGEIADWIYLDPHRRDSQGGKVVRLEDCEPDILQPDILARLLSKGNRILLKASPLLDIDSTVRQLMGAVESVHIVAVQGEVKEILFTIGNQLVAKDSVRFNAVNLIANETIKLSFHWAEERTADVTFGSPHTYIYEPNAAVLKAGAFRLVAARFGLAKLAPNSHLYTSNEVRRDFPGRIFTLQQVIKPDAKTLKMAVPDLKANLTVRNFPQTVAELRKKLSLREGGSVYILATTLLNGDKRLLITKKVDSIHS</sequence>
<evidence type="ECO:0000259" key="1">
    <source>
        <dbReference type="Pfam" id="PF18096"/>
    </source>
</evidence>
<organism evidence="3 4">
    <name type="scientific">Spirosoma flavum</name>
    <dbReference type="NCBI Taxonomy" id="2048557"/>
    <lineage>
        <taxon>Bacteria</taxon>
        <taxon>Pseudomonadati</taxon>
        <taxon>Bacteroidota</taxon>
        <taxon>Cytophagia</taxon>
        <taxon>Cytophagales</taxon>
        <taxon>Cytophagaceae</taxon>
        <taxon>Spirosoma</taxon>
    </lineage>
</organism>
<name>A0ABW6AHX2_9BACT</name>
<dbReference type="SUPFAM" id="SSF53335">
    <property type="entry name" value="S-adenosyl-L-methionine-dependent methyltransferases"/>
    <property type="match status" value="1"/>
</dbReference>
<proteinExistence type="predicted"/>
<evidence type="ECO:0000313" key="4">
    <source>
        <dbReference type="Proteomes" id="UP001597512"/>
    </source>
</evidence>
<keyword evidence="4" id="KW-1185">Reference proteome</keyword>
<dbReference type="InterPro" id="IPR029063">
    <property type="entry name" value="SAM-dependent_MTases_sf"/>
</dbReference>
<dbReference type="Pfam" id="PF01135">
    <property type="entry name" value="PCMT"/>
    <property type="match status" value="1"/>
</dbReference>
<dbReference type="GO" id="GO:0032259">
    <property type="term" value="P:methylation"/>
    <property type="evidence" value="ECO:0007669"/>
    <property type="project" value="UniProtKB-KW"/>
</dbReference>
<dbReference type="EMBL" id="JBHUOM010000012">
    <property type="protein sequence ID" value="MFD2935091.1"/>
    <property type="molecule type" value="Genomic_DNA"/>
</dbReference>
<evidence type="ECO:0000313" key="3">
    <source>
        <dbReference type="EMBL" id="MFD2935091.1"/>
    </source>
</evidence>
<keyword evidence="3" id="KW-0489">Methyltransferase</keyword>
<dbReference type="Pfam" id="PF22013">
    <property type="entry name" value="PG_1098_Fer"/>
    <property type="match status" value="1"/>
</dbReference>
<feature type="domain" description="PG-1098 ferredoxin-like" evidence="2">
    <location>
        <begin position="289"/>
        <end position="332"/>
    </location>
</feature>
<dbReference type="Gene3D" id="3.40.50.150">
    <property type="entry name" value="Vaccinia Virus protein VP39"/>
    <property type="match status" value="1"/>
</dbReference>
<comment type="caution">
    <text evidence="3">The sequence shown here is derived from an EMBL/GenBank/DDBJ whole genome shotgun (WGS) entry which is preliminary data.</text>
</comment>
<feature type="domain" description="THUMP-like" evidence="1">
    <location>
        <begin position="333"/>
        <end position="403"/>
    </location>
</feature>
<protein>
    <submittedName>
        <fullName evidence="3">SAM-dependent methyltransferase</fullName>
    </submittedName>
</protein>
<dbReference type="Gene3D" id="1.10.10.1110">
    <property type="entry name" value="Methyltransferase PG1098, N-terminal domain"/>
    <property type="match status" value="1"/>
</dbReference>
<dbReference type="Pfam" id="PF18096">
    <property type="entry name" value="Thump_like"/>
    <property type="match status" value="1"/>
</dbReference>
<evidence type="ECO:0000259" key="2">
    <source>
        <dbReference type="Pfam" id="PF22013"/>
    </source>
</evidence>
<keyword evidence="3" id="KW-0808">Transferase</keyword>
<dbReference type="Proteomes" id="UP001597512">
    <property type="component" value="Unassembled WGS sequence"/>
</dbReference>
<gene>
    <name evidence="3" type="ORF">ACFS25_14965</name>
</gene>
<dbReference type="InterPro" id="IPR054168">
    <property type="entry name" value="PG_1098_Fer"/>
</dbReference>
<dbReference type="InterPro" id="IPR041497">
    <property type="entry name" value="Thump-like"/>
</dbReference>
<dbReference type="GO" id="GO:0008168">
    <property type="term" value="F:methyltransferase activity"/>
    <property type="evidence" value="ECO:0007669"/>
    <property type="project" value="UniProtKB-KW"/>
</dbReference>
<dbReference type="CDD" id="cd02440">
    <property type="entry name" value="AdoMet_MTases"/>
    <property type="match status" value="1"/>
</dbReference>
<dbReference type="RefSeq" id="WP_381502350.1">
    <property type="nucleotide sequence ID" value="NZ_JBHUOM010000012.1"/>
</dbReference>
<reference evidence="4" key="1">
    <citation type="journal article" date="2019" name="Int. J. Syst. Evol. Microbiol.">
        <title>The Global Catalogue of Microorganisms (GCM) 10K type strain sequencing project: providing services to taxonomists for standard genome sequencing and annotation.</title>
        <authorList>
            <consortium name="The Broad Institute Genomics Platform"/>
            <consortium name="The Broad Institute Genome Sequencing Center for Infectious Disease"/>
            <person name="Wu L."/>
            <person name="Ma J."/>
        </authorList>
    </citation>
    <scope>NUCLEOTIDE SEQUENCE [LARGE SCALE GENOMIC DNA]</scope>
    <source>
        <strain evidence="4">KCTC 52490</strain>
    </source>
</reference>